<sequence length="111" mass="13100">MYKNIISMEVKNSTTRLPLFFKPLMWSYRFDSINPETMEEITVVQTINYGNWRHWQWISGFYGKDKIRKIIENLSASEFRPSVLALASLIFGIKKMKYANRSDKIRAAKNS</sequence>
<evidence type="ECO:0000259" key="1">
    <source>
        <dbReference type="Pfam" id="PF21956"/>
    </source>
</evidence>
<proteinExistence type="predicted"/>
<gene>
    <name evidence="2" type="ORF">COS21_01380</name>
</gene>
<protein>
    <recommendedName>
        <fullName evidence="1">DUF6922 domain-containing protein</fullName>
    </recommendedName>
</protein>
<accession>A0A2M7DE82</accession>
<reference evidence="3" key="1">
    <citation type="submission" date="2017-09" db="EMBL/GenBank/DDBJ databases">
        <title>Depth-based differentiation of microbial function through sediment-hosted aquifers and enrichment of novel symbionts in the deep terrestrial subsurface.</title>
        <authorList>
            <person name="Probst A.J."/>
            <person name="Ladd B."/>
            <person name="Jarett J.K."/>
            <person name="Geller-Mcgrath D.E."/>
            <person name="Sieber C.M.K."/>
            <person name="Emerson J.B."/>
            <person name="Anantharaman K."/>
            <person name="Thomas B.C."/>
            <person name="Malmstrom R."/>
            <person name="Stieglmeier M."/>
            <person name="Klingl A."/>
            <person name="Woyke T."/>
            <person name="Ryan C.M."/>
            <person name="Banfield J.F."/>
        </authorList>
    </citation>
    <scope>NUCLEOTIDE SEQUENCE [LARGE SCALE GENOMIC DNA]</scope>
</reference>
<evidence type="ECO:0000313" key="3">
    <source>
        <dbReference type="Proteomes" id="UP000229030"/>
    </source>
</evidence>
<name>A0A2M7DE82_9BACT</name>
<dbReference type="EMBL" id="PETV01000042">
    <property type="protein sequence ID" value="PIV47173.1"/>
    <property type="molecule type" value="Genomic_DNA"/>
</dbReference>
<dbReference type="AlphaFoldDB" id="A0A2M7DE82"/>
<dbReference type="Pfam" id="PF21956">
    <property type="entry name" value="DUF6922"/>
    <property type="match status" value="1"/>
</dbReference>
<dbReference type="InterPro" id="IPR053830">
    <property type="entry name" value="DUF6922"/>
</dbReference>
<dbReference type="Proteomes" id="UP000229030">
    <property type="component" value="Unassembled WGS sequence"/>
</dbReference>
<organism evidence="2 3">
    <name type="scientific">bacterium (Candidatus Gribaldobacteria) CG02_land_8_20_14_3_00_41_15</name>
    <dbReference type="NCBI Taxonomy" id="2014270"/>
    <lineage>
        <taxon>Bacteria</taxon>
        <taxon>Candidatus Gribaldobacteria</taxon>
    </lineage>
</organism>
<evidence type="ECO:0000313" key="2">
    <source>
        <dbReference type="EMBL" id="PIV47173.1"/>
    </source>
</evidence>
<feature type="domain" description="DUF6922" evidence="1">
    <location>
        <begin position="20"/>
        <end position="71"/>
    </location>
</feature>
<comment type="caution">
    <text evidence="2">The sequence shown here is derived from an EMBL/GenBank/DDBJ whole genome shotgun (WGS) entry which is preliminary data.</text>
</comment>